<protein>
    <recommendedName>
        <fullName evidence="3">histidine kinase</fullName>
        <ecNumber evidence="3">2.7.13.3</ecNumber>
    </recommendedName>
</protein>
<name>A0ABR6HMI8_9RHOB</name>
<dbReference type="Pfam" id="PF08521">
    <property type="entry name" value="2CSK_N"/>
    <property type="match status" value="1"/>
</dbReference>
<comment type="subcellular location">
    <subcellularLocation>
        <location evidence="2">Membrane</location>
    </subcellularLocation>
</comment>
<proteinExistence type="predicted"/>
<dbReference type="EC" id="2.7.13.3" evidence="3"/>
<dbReference type="PROSITE" id="PS50885">
    <property type="entry name" value="HAMP"/>
    <property type="match status" value="1"/>
</dbReference>
<dbReference type="PROSITE" id="PS50109">
    <property type="entry name" value="HIS_KIN"/>
    <property type="match status" value="1"/>
</dbReference>
<dbReference type="PRINTS" id="PR00344">
    <property type="entry name" value="BCTRLSENSOR"/>
</dbReference>
<reference evidence="14 15" key="1">
    <citation type="submission" date="2020-08" db="EMBL/GenBank/DDBJ databases">
        <title>Genomic Encyclopedia of Type Strains, Phase III (KMG-III): the genomes of soil and plant-associated and newly described type strains.</title>
        <authorList>
            <person name="Whitman W."/>
        </authorList>
    </citation>
    <scope>NUCLEOTIDE SEQUENCE [LARGE SCALE GENOMIC DNA]</scope>
    <source>
        <strain evidence="14 15">CECT 8572</strain>
    </source>
</reference>
<dbReference type="Pfam" id="PF00512">
    <property type="entry name" value="HisKA"/>
    <property type="match status" value="1"/>
</dbReference>
<evidence type="ECO:0000313" key="14">
    <source>
        <dbReference type="EMBL" id="MBB3711782.1"/>
    </source>
</evidence>
<dbReference type="SMART" id="SM00388">
    <property type="entry name" value="HisKA"/>
    <property type="match status" value="1"/>
</dbReference>
<dbReference type="InterPro" id="IPR003594">
    <property type="entry name" value="HATPase_dom"/>
</dbReference>
<comment type="caution">
    <text evidence="14">The sequence shown here is derived from an EMBL/GenBank/DDBJ whole genome shotgun (WGS) entry which is preliminary data.</text>
</comment>
<keyword evidence="15" id="KW-1185">Reference proteome</keyword>
<dbReference type="SMART" id="SM00387">
    <property type="entry name" value="HATPase_c"/>
    <property type="match status" value="1"/>
</dbReference>
<evidence type="ECO:0000256" key="5">
    <source>
        <dbReference type="ARBA" id="ARBA00022679"/>
    </source>
</evidence>
<dbReference type="Gene3D" id="1.10.287.130">
    <property type="match status" value="1"/>
</dbReference>
<evidence type="ECO:0000256" key="9">
    <source>
        <dbReference type="ARBA" id="ARBA00023012"/>
    </source>
</evidence>
<dbReference type="RefSeq" id="WP_183471123.1">
    <property type="nucleotide sequence ID" value="NZ_JACIBX010000003.1"/>
</dbReference>
<dbReference type="GO" id="GO:0004673">
    <property type="term" value="F:protein histidine kinase activity"/>
    <property type="evidence" value="ECO:0007669"/>
    <property type="project" value="UniProtKB-EC"/>
</dbReference>
<organism evidence="14 15">
    <name type="scientific">Limimaricola variabilis</name>
    <dbReference type="NCBI Taxonomy" id="1492771"/>
    <lineage>
        <taxon>Bacteria</taxon>
        <taxon>Pseudomonadati</taxon>
        <taxon>Pseudomonadota</taxon>
        <taxon>Alphaproteobacteria</taxon>
        <taxon>Rhodobacterales</taxon>
        <taxon>Paracoccaceae</taxon>
        <taxon>Limimaricola</taxon>
    </lineage>
</organism>
<evidence type="ECO:0000313" key="15">
    <source>
        <dbReference type="Proteomes" id="UP000576152"/>
    </source>
</evidence>
<feature type="domain" description="HAMP" evidence="13">
    <location>
        <begin position="181"/>
        <end position="232"/>
    </location>
</feature>
<accession>A0ABR6HMI8</accession>
<evidence type="ECO:0000256" key="6">
    <source>
        <dbReference type="ARBA" id="ARBA00022692"/>
    </source>
</evidence>
<evidence type="ECO:0000256" key="7">
    <source>
        <dbReference type="ARBA" id="ARBA00022777"/>
    </source>
</evidence>
<dbReference type="InterPro" id="IPR005467">
    <property type="entry name" value="His_kinase_dom"/>
</dbReference>
<dbReference type="InterPro" id="IPR013727">
    <property type="entry name" value="2CSK_N"/>
</dbReference>
<evidence type="ECO:0000256" key="8">
    <source>
        <dbReference type="ARBA" id="ARBA00022989"/>
    </source>
</evidence>
<dbReference type="InterPro" id="IPR004358">
    <property type="entry name" value="Sig_transdc_His_kin-like_C"/>
</dbReference>
<dbReference type="InterPro" id="IPR036890">
    <property type="entry name" value="HATPase_C_sf"/>
</dbReference>
<dbReference type="EMBL" id="JACIBX010000003">
    <property type="protein sequence ID" value="MBB3711782.1"/>
    <property type="molecule type" value="Genomic_DNA"/>
</dbReference>
<comment type="catalytic activity">
    <reaction evidence="1">
        <text>ATP + protein L-histidine = ADP + protein N-phospho-L-histidine.</text>
        <dbReference type="EC" id="2.7.13.3"/>
    </reaction>
</comment>
<gene>
    <name evidence="14" type="ORF">FHS00_001353</name>
</gene>
<dbReference type="InterPro" id="IPR003661">
    <property type="entry name" value="HisK_dim/P_dom"/>
</dbReference>
<keyword evidence="10 11" id="KW-0472">Membrane</keyword>
<evidence type="ECO:0000256" key="1">
    <source>
        <dbReference type="ARBA" id="ARBA00000085"/>
    </source>
</evidence>
<evidence type="ECO:0000259" key="13">
    <source>
        <dbReference type="PROSITE" id="PS50885"/>
    </source>
</evidence>
<dbReference type="SUPFAM" id="SSF47384">
    <property type="entry name" value="Homodimeric domain of signal transducing histidine kinase"/>
    <property type="match status" value="1"/>
</dbReference>
<evidence type="ECO:0000256" key="2">
    <source>
        <dbReference type="ARBA" id="ARBA00004370"/>
    </source>
</evidence>
<feature type="transmembrane region" description="Helical" evidence="11">
    <location>
        <begin position="157"/>
        <end position="180"/>
    </location>
</feature>
<dbReference type="InterPro" id="IPR003660">
    <property type="entry name" value="HAMP_dom"/>
</dbReference>
<sequence>MRLSLRARLFTMIVLPLVLVAGLASWARLDSATQLSQRLYDQTLMAVALVISRDVLLSEGDILTGALTGALSEALGDRVFYRIVGPEGSFVTGFSEAPAPPPGDGADMPRFYDSTLDGVPVRVVTLREHFDDPRFEGWVTVQVWQTVSERAALSLRLLAQTIFSLASVIVTAGLIVWFGIHRGLRPMRQLEAAIAARTPDDLHPIRRWVPPEMNRLVEATNDLLARLRAAFAARDAFISDAAHQIRNPIASLQVQAEALLTAPDEASLRRRAGDLAADARRAGRLTNQLLSMEKVRGRSLRRERSQLDLVALATETSRGFAARALRRGVEVSFASTGTPRSVIADRVLVEEMLVNLLDNALMHGAAHGGEIAVTLDFAPEAVTLAVADDGPGVPDDLRERIFDRFFRAEDDGTAGCGLGLAIARDVAQAHGGDVRLASGTQGARFEAVLPLS</sequence>
<dbReference type="Proteomes" id="UP000576152">
    <property type="component" value="Unassembled WGS sequence"/>
</dbReference>
<keyword evidence="4" id="KW-0597">Phosphoprotein</keyword>
<dbReference type="Pfam" id="PF02518">
    <property type="entry name" value="HATPase_c"/>
    <property type="match status" value="1"/>
</dbReference>
<keyword evidence="5 14" id="KW-0808">Transferase</keyword>
<dbReference type="PANTHER" id="PTHR45436">
    <property type="entry name" value="SENSOR HISTIDINE KINASE YKOH"/>
    <property type="match status" value="1"/>
</dbReference>
<keyword evidence="8 11" id="KW-1133">Transmembrane helix</keyword>
<feature type="domain" description="Histidine kinase" evidence="12">
    <location>
        <begin position="240"/>
        <end position="452"/>
    </location>
</feature>
<evidence type="ECO:0000259" key="12">
    <source>
        <dbReference type="PROSITE" id="PS50109"/>
    </source>
</evidence>
<evidence type="ECO:0000256" key="10">
    <source>
        <dbReference type="ARBA" id="ARBA00023136"/>
    </source>
</evidence>
<evidence type="ECO:0000256" key="11">
    <source>
        <dbReference type="SAM" id="Phobius"/>
    </source>
</evidence>
<dbReference type="InterPro" id="IPR050428">
    <property type="entry name" value="TCS_sensor_his_kinase"/>
</dbReference>
<dbReference type="PANTHER" id="PTHR45436:SF1">
    <property type="entry name" value="SENSOR PROTEIN QSEC"/>
    <property type="match status" value="1"/>
</dbReference>
<keyword evidence="6 11" id="KW-0812">Transmembrane</keyword>
<evidence type="ECO:0000256" key="4">
    <source>
        <dbReference type="ARBA" id="ARBA00022553"/>
    </source>
</evidence>
<keyword evidence="9" id="KW-0902">Two-component regulatory system</keyword>
<keyword evidence="7 14" id="KW-0418">Kinase</keyword>
<dbReference type="CDD" id="cd00082">
    <property type="entry name" value="HisKA"/>
    <property type="match status" value="1"/>
</dbReference>
<evidence type="ECO:0000256" key="3">
    <source>
        <dbReference type="ARBA" id="ARBA00012438"/>
    </source>
</evidence>
<dbReference type="Gene3D" id="3.30.565.10">
    <property type="entry name" value="Histidine kinase-like ATPase, C-terminal domain"/>
    <property type="match status" value="1"/>
</dbReference>
<dbReference type="CDD" id="cd00075">
    <property type="entry name" value="HATPase"/>
    <property type="match status" value="1"/>
</dbReference>
<dbReference type="SUPFAM" id="SSF55874">
    <property type="entry name" value="ATPase domain of HSP90 chaperone/DNA topoisomerase II/histidine kinase"/>
    <property type="match status" value="1"/>
</dbReference>
<dbReference type="InterPro" id="IPR036097">
    <property type="entry name" value="HisK_dim/P_sf"/>
</dbReference>